<comment type="caution">
    <text evidence="7">The sequence shown here is derived from an EMBL/GenBank/DDBJ whole genome shotgun (WGS) entry which is preliminary data.</text>
</comment>
<accession>I4K2Z6</accession>
<dbReference type="PATRIC" id="fig|1038924.3.peg.3785"/>
<dbReference type="EMBL" id="AHPN01000001">
    <property type="protein sequence ID" value="EIK59086.1"/>
    <property type="molecule type" value="Genomic_DNA"/>
</dbReference>
<keyword evidence="3" id="KW-0238">DNA-binding</keyword>
<name>I4K2Z6_9PSED</name>
<comment type="similarity">
    <text evidence="1">Belongs to the 'phage' integrase family.</text>
</comment>
<evidence type="ECO:0000259" key="6">
    <source>
        <dbReference type="PROSITE" id="PS51898"/>
    </source>
</evidence>
<evidence type="ECO:0000313" key="8">
    <source>
        <dbReference type="Proteomes" id="UP000003213"/>
    </source>
</evidence>
<evidence type="ECO:0000256" key="4">
    <source>
        <dbReference type="ARBA" id="ARBA00023172"/>
    </source>
</evidence>
<dbReference type="Gene3D" id="1.10.150.130">
    <property type="match status" value="1"/>
</dbReference>
<dbReference type="GO" id="GO:0006310">
    <property type="term" value="P:DNA recombination"/>
    <property type="evidence" value="ECO:0007669"/>
    <property type="project" value="UniProtKB-KW"/>
</dbReference>
<dbReference type="PANTHER" id="PTHR30349">
    <property type="entry name" value="PHAGE INTEGRASE-RELATED"/>
    <property type="match status" value="1"/>
</dbReference>
<proteinExistence type="inferred from homology"/>
<protein>
    <submittedName>
        <fullName evidence="7">Site-specific recombinase, phage integrase family</fullName>
    </submittedName>
</protein>
<evidence type="ECO:0000256" key="2">
    <source>
        <dbReference type="ARBA" id="ARBA00022908"/>
    </source>
</evidence>
<organism evidence="7 8">
    <name type="scientific">Pseudomonas lactis</name>
    <dbReference type="NCBI Taxonomy" id="1615674"/>
    <lineage>
        <taxon>Bacteria</taxon>
        <taxon>Pseudomonadati</taxon>
        <taxon>Pseudomonadota</taxon>
        <taxon>Gammaproteobacteria</taxon>
        <taxon>Pseudomonadales</taxon>
        <taxon>Pseudomonadaceae</taxon>
        <taxon>Pseudomonas</taxon>
    </lineage>
</organism>
<evidence type="ECO:0000256" key="3">
    <source>
        <dbReference type="ARBA" id="ARBA00023125"/>
    </source>
</evidence>
<dbReference type="InterPro" id="IPR010998">
    <property type="entry name" value="Integrase_recombinase_N"/>
</dbReference>
<keyword evidence="4" id="KW-0233">DNA recombination</keyword>
<dbReference type="Pfam" id="PF00589">
    <property type="entry name" value="Phage_integrase"/>
    <property type="match status" value="1"/>
</dbReference>
<evidence type="ECO:0000256" key="5">
    <source>
        <dbReference type="SAM" id="MobiDB-lite"/>
    </source>
</evidence>
<dbReference type="InterPro" id="IPR050090">
    <property type="entry name" value="Tyrosine_recombinase_XerCD"/>
</dbReference>
<dbReference type="InterPro" id="IPR011010">
    <property type="entry name" value="DNA_brk_join_enz"/>
</dbReference>
<dbReference type="InterPro" id="IPR002104">
    <property type="entry name" value="Integrase_catalytic"/>
</dbReference>
<dbReference type="Proteomes" id="UP000003213">
    <property type="component" value="Chromosome"/>
</dbReference>
<dbReference type="GO" id="GO:0015074">
    <property type="term" value="P:DNA integration"/>
    <property type="evidence" value="ECO:0007669"/>
    <property type="project" value="UniProtKB-KW"/>
</dbReference>
<feature type="domain" description="Tyr recombinase" evidence="6">
    <location>
        <begin position="258"/>
        <end position="455"/>
    </location>
</feature>
<keyword evidence="2" id="KW-0229">DNA integration</keyword>
<dbReference type="InterPro" id="IPR013762">
    <property type="entry name" value="Integrase-like_cat_sf"/>
</dbReference>
<dbReference type="GO" id="GO:0003677">
    <property type="term" value="F:DNA binding"/>
    <property type="evidence" value="ECO:0007669"/>
    <property type="project" value="UniProtKB-KW"/>
</dbReference>
<dbReference type="CDD" id="cd01184">
    <property type="entry name" value="INT_C_like_1"/>
    <property type="match status" value="1"/>
</dbReference>
<reference evidence="7 8" key="1">
    <citation type="journal article" date="2012" name="PLoS Genet.">
        <title>Comparative Genomics of Plant-Associated Pseudomonas spp.: Insights into Diversity and Inheritance of Traits Involved in Multitrophic Interactions.</title>
        <authorList>
            <person name="Loper J.E."/>
            <person name="Hassan K.A."/>
            <person name="Mavrodi D.V."/>
            <person name="Davis E.W.II."/>
            <person name="Lim C.K."/>
            <person name="Shaffer B.T."/>
            <person name="Elbourne L.D."/>
            <person name="Stockwell V.O."/>
            <person name="Hartney S.L."/>
            <person name="Breakwell K."/>
            <person name="Henkels M.D."/>
            <person name="Tetu S.G."/>
            <person name="Rangel L.I."/>
            <person name="Kidarsa T.A."/>
            <person name="Wilson N.L."/>
            <person name="van de Mortel J.E."/>
            <person name="Song C."/>
            <person name="Blumhagen R."/>
            <person name="Radune D."/>
            <person name="Hostetler J.B."/>
            <person name="Brinkac L.M."/>
            <person name="Durkin A.S."/>
            <person name="Kluepfel D.A."/>
            <person name="Wechter W.P."/>
            <person name="Anderson A.J."/>
            <person name="Kim Y.C."/>
            <person name="Pierson L.S.III."/>
            <person name="Pierson E.A."/>
            <person name="Lindow S.E."/>
            <person name="Kobayashi D.Y."/>
            <person name="Raaijmakers J.M."/>
            <person name="Weller D.M."/>
            <person name="Thomashow L.S."/>
            <person name="Allen A.E."/>
            <person name="Paulsen I.T."/>
        </authorList>
    </citation>
    <scope>NUCLEOTIDE SEQUENCE [LARGE SCALE GENOMIC DNA]</scope>
    <source>
        <strain evidence="7 8">SS101</strain>
    </source>
</reference>
<dbReference type="PROSITE" id="PS51898">
    <property type="entry name" value="TYR_RECOMBINASE"/>
    <property type="match status" value="1"/>
</dbReference>
<dbReference type="HOGENOM" id="CLU_022238_0_0_6"/>
<gene>
    <name evidence="7" type="ORF">PflSS101_3912</name>
</gene>
<sequence>MPIPGTDSQKSGCSQHCHTQLSHIGVTHMAYIIRRGAYYYLNLRLPMHLFPSCHTLRLSLNISTRQPAIFLASSLAQRVHHYLTEHPTAELETLRLLCSQWRDTSPTPSVPERPSVSTEPQKLRRKGGPTLAELAKKYIKEGKAGGTWREVSTHEVERSLRDLFELMGDMSVSAFDAQQARLLKDRLSLCPQYFALLPQFKGKTLAEVIEAGGTYKTITAVTVNNRLRKLSAFMNWCKSNGYVTENPLMGLKVMTGSAKEARLSFEQHDLSTLLNLEALKAEALKHPWRYWLPLLGRFTGARLEELCQLHAADFITLQGVDCIRIDDGHESQKLKNSSSRRTLPIHPALIQLGLLDYVNNQRTQNSDRLFTELEPVRGKLGHAPSKWFSRYKAKRGITDPKKTFHSFRHTMIDDLRDAGVQDSLIKRIAGHEDSAVTFGVYGSRIPIKAMAQALGHLSLPSNITSTLALKDS</sequence>
<dbReference type="SUPFAM" id="SSF56349">
    <property type="entry name" value="DNA breaking-rejoining enzymes"/>
    <property type="match status" value="1"/>
</dbReference>
<evidence type="ECO:0000256" key="1">
    <source>
        <dbReference type="ARBA" id="ARBA00008857"/>
    </source>
</evidence>
<dbReference type="PANTHER" id="PTHR30349:SF41">
    <property type="entry name" value="INTEGRASE_RECOMBINASE PROTEIN MJ0367-RELATED"/>
    <property type="match status" value="1"/>
</dbReference>
<evidence type="ECO:0000313" key="7">
    <source>
        <dbReference type="EMBL" id="EIK59086.1"/>
    </source>
</evidence>
<feature type="region of interest" description="Disordered" evidence="5">
    <location>
        <begin position="104"/>
        <end position="127"/>
    </location>
</feature>
<dbReference type="Gene3D" id="1.10.443.10">
    <property type="entry name" value="Intergrase catalytic core"/>
    <property type="match status" value="1"/>
</dbReference>
<dbReference type="AlphaFoldDB" id="I4K2Z6"/>